<name>A0AA40S1A3_9HYPH</name>
<protein>
    <submittedName>
        <fullName evidence="1">Uncharacterized protein</fullName>
    </submittedName>
</protein>
<gene>
    <name evidence="1" type="ORF">HNR51_001851</name>
</gene>
<sequence>MAALVSGRGDRARAAAETIASLATERTTLRAA</sequence>
<dbReference type="EMBL" id="JACJIB010000003">
    <property type="protein sequence ID" value="MBA8912773.1"/>
    <property type="molecule type" value="Genomic_DNA"/>
</dbReference>
<keyword evidence="2" id="KW-1185">Reference proteome</keyword>
<reference evidence="1 2" key="1">
    <citation type="submission" date="2020-08" db="EMBL/GenBank/DDBJ databases">
        <title>Genomic Encyclopedia of Type Strains, Phase IV (KMG-IV): sequencing the most valuable type-strain genomes for metagenomic binning, comparative biology and taxonomic classification.</title>
        <authorList>
            <person name="Goeker M."/>
        </authorList>
    </citation>
    <scope>NUCLEOTIDE SEQUENCE [LARGE SCALE GENOMIC DNA]</scope>
    <source>
        <strain evidence="1 2">DSM 11490</strain>
    </source>
</reference>
<dbReference type="Proteomes" id="UP000543554">
    <property type="component" value="Unassembled WGS sequence"/>
</dbReference>
<organism evidence="1 2">
    <name type="scientific">Methylorubrum thiocyanatum</name>
    <dbReference type="NCBI Taxonomy" id="47958"/>
    <lineage>
        <taxon>Bacteria</taxon>
        <taxon>Pseudomonadati</taxon>
        <taxon>Pseudomonadota</taxon>
        <taxon>Alphaproteobacteria</taxon>
        <taxon>Hyphomicrobiales</taxon>
        <taxon>Methylobacteriaceae</taxon>
        <taxon>Methylorubrum</taxon>
    </lineage>
</organism>
<evidence type="ECO:0000313" key="2">
    <source>
        <dbReference type="Proteomes" id="UP000543554"/>
    </source>
</evidence>
<evidence type="ECO:0000313" key="1">
    <source>
        <dbReference type="EMBL" id="MBA8912773.1"/>
    </source>
</evidence>
<accession>A0AA40S1A3</accession>
<proteinExistence type="predicted"/>
<comment type="caution">
    <text evidence="1">The sequence shown here is derived from an EMBL/GenBank/DDBJ whole genome shotgun (WGS) entry which is preliminary data.</text>
</comment>
<dbReference type="AlphaFoldDB" id="A0AA40S1A3"/>